<dbReference type="EMBL" id="FODH01000025">
    <property type="protein sequence ID" value="SEP16225.1"/>
    <property type="molecule type" value="Genomic_DNA"/>
</dbReference>
<accession>A0A1H8VLC5</accession>
<dbReference type="Proteomes" id="UP000198809">
    <property type="component" value="Unassembled WGS sequence"/>
</dbReference>
<reference evidence="2 3" key="1">
    <citation type="submission" date="2016-10" db="EMBL/GenBank/DDBJ databases">
        <authorList>
            <person name="de Groot N.N."/>
        </authorList>
    </citation>
    <scope>NUCLEOTIDE SEQUENCE [LARGE SCALE GENOMIC DNA]</scope>
    <source>
        <strain evidence="2 3">CGMCC 1.10238</strain>
    </source>
</reference>
<dbReference type="AlphaFoldDB" id="A0A1H8VLC5"/>
<organism evidence="2 3">
    <name type="scientific">Paenibacillus sophorae</name>
    <dbReference type="NCBI Taxonomy" id="1333845"/>
    <lineage>
        <taxon>Bacteria</taxon>
        <taxon>Bacillati</taxon>
        <taxon>Bacillota</taxon>
        <taxon>Bacilli</taxon>
        <taxon>Bacillales</taxon>
        <taxon>Paenibacillaceae</taxon>
        <taxon>Paenibacillus</taxon>
    </lineage>
</organism>
<evidence type="ECO:0000313" key="3">
    <source>
        <dbReference type="Proteomes" id="UP000198809"/>
    </source>
</evidence>
<evidence type="ECO:0000256" key="1">
    <source>
        <dbReference type="SAM" id="SignalP"/>
    </source>
</evidence>
<feature type="chain" id="PRO_5039037446" description="Lipoprotein" evidence="1">
    <location>
        <begin position="26"/>
        <end position="192"/>
    </location>
</feature>
<dbReference type="STRING" id="1333845.SAMN04487895_12548"/>
<feature type="signal peptide" evidence="1">
    <location>
        <begin position="1"/>
        <end position="25"/>
    </location>
</feature>
<sequence length="192" mass="21654">MRQFRWMLGTIFLALALITGCNQSASNTGLESAAPANESSNPSNEVKAAAEVNDAVKAAEAYKKVEYEIKASEDILSAESVHKRNEAIKPYLTEHFYEKASSTRYTILPLKVADKQKVSLKPVDLQCDLREKKENIILLNYKLNLLFLDQEGKETKRIPIDGILTLFNVDGHWLIQGDTFDVNTFKDFIVEK</sequence>
<evidence type="ECO:0000313" key="2">
    <source>
        <dbReference type="EMBL" id="SEP16225.1"/>
    </source>
</evidence>
<dbReference type="PROSITE" id="PS51257">
    <property type="entry name" value="PROKAR_LIPOPROTEIN"/>
    <property type="match status" value="1"/>
</dbReference>
<proteinExistence type="predicted"/>
<gene>
    <name evidence="2" type="ORF">SAMN04487895_12548</name>
</gene>
<evidence type="ECO:0008006" key="4">
    <source>
        <dbReference type="Google" id="ProtNLM"/>
    </source>
</evidence>
<keyword evidence="1" id="KW-0732">Signal</keyword>
<name>A0A1H8VLC5_9BACL</name>
<dbReference type="RefSeq" id="WP_036603323.1">
    <property type="nucleotide sequence ID" value="NZ_FODH01000025.1"/>
</dbReference>
<protein>
    <recommendedName>
        <fullName evidence="4">Lipoprotein</fullName>
    </recommendedName>
</protein>